<comment type="caution">
    <text evidence="4">The sequence shown here is derived from an EMBL/GenBank/DDBJ whole genome shotgun (WGS) entry which is preliminary data.</text>
</comment>
<dbReference type="InterPro" id="IPR043128">
    <property type="entry name" value="Rev_trsase/Diguanyl_cyclase"/>
</dbReference>
<dbReference type="eggNOG" id="COG3706">
    <property type="taxonomic scope" value="Bacteria"/>
</dbReference>
<dbReference type="RefSeq" id="WP_006297848.1">
    <property type="nucleotide sequence ID" value="NZ_AEGR01000056.1"/>
</dbReference>
<feature type="domain" description="GGDEF" evidence="3">
    <location>
        <begin position="436"/>
        <end position="570"/>
    </location>
</feature>
<dbReference type="PROSITE" id="PS50887">
    <property type="entry name" value="GGDEF"/>
    <property type="match status" value="1"/>
</dbReference>
<protein>
    <recommendedName>
        <fullName evidence="6">Diguanylate cyclase</fullName>
    </recommendedName>
</protein>
<dbReference type="PROSITE" id="PS50885">
    <property type="entry name" value="HAMP"/>
    <property type="match status" value="1"/>
</dbReference>
<feature type="transmembrane region" description="Helical" evidence="1">
    <location>
        <begin position="322"/>
        <end position="342"/>
    </location>
</feature>
<evidence type="ECO:0000313" key="4">
    <source>
        <dbReference type="EMBL" id="EGI76891.1"/>
    </source>
</evidence>
<keyword evidence="1" id="KW-1133">Transmembrane helix</keyword>
<organism evidence="4 5">
    <name type="scientific">Hylemonella gracilis ATCC 19624</name>
    <dbReference type="NCBI Taxonomy" id="887062"/>
    <lineage>
        <taxon>Bacteria</taxon>
        <taxon>Pseudomonadati</taxon>
        <taxon>Pseudomonadota</taxon>
        <taxon>Betaproteobacteria</taxon>
        <taxon>Burkholderiales</taxon>
        <taxon>Comamonadaceae</taxon>
        <taxon>Hylemonella</taxon>
    </lineage>
</organism>
<evidence type="ECO:0008006" key="6">
    <source>
        <dbReference type="Google" id="ProtNLM"/>
    </source>
</evidence>
<evidence type="ECO:0000313" key="5">
    <source>
        <dbReference type="Proteomes" id="UP000016368"/>
    </source>
</evidence>
<dbReference type="PANTHER" id="PTHR46663:SF3">
    <property type="entry name" value="SLL0267 PROTEIN"/>
    <property type="match status" value="1"/>
</dbReference>
<evidence type="ECO:0000259" key="2">
    <source>
        <dbReference type="PROSITE" id="PS50885"/>
    </source>
</evidence>
<dbReference type="InterPro" id="IPR000160">
    <property type="entry name" value="GGDEF_dom"/>
</dbReference>
<dbReference type="NCBIfam" id="TIGR00254">
    <property type="entry name" value="GGDEF"/>
    <property type="match status" value="1"/>
</dbReference>
<gene>
    <name evidence="4" type="ORF">HGR_08964</name>
</gene>
<keyword evidence="5" id="KW-1185">Reference proteome</keyword>
<dbReference type="SUPFAM" id="SSF55073">
    <property type="entry name" value="Nucleotide cyclase"/>
    <property type="match status" value="1"/>
</dbReference>
<dbReference type="GO" id="GO:0003824">
    <property type="term" value="F:catalytic activity"/>
    <property type="evidence" value="ECO:0007669"/>
    <property type="project" value="UniProtKB-ARBA"/>
</dbReference>
<sequence>MRLRHLFLLISALMAAILITLTVSIVRGAWSDLRQAELGLEAMRQMRTLLIAAELASAERGPSNAVMGSPIPNDPEEMPSLQAARDLTDEAYTTLLSALDTRDTPATRDINIIVRRSQAQLKRARQAVDQRASRRGPARDGATMRAAIREMFLVVELLSPGAVALNRTAEQHLPTTTDALIAAHQSALLRELAGQLGSHLIVPLATQQRMTREESVTIERLRGRIEQLRLQLSLSGSSMQPRPEVRAAVQAMLGDYFAVALPFVDTLTHAEQESGRYPVTPAEFAQRYVPSMGVIATLRDTLMEEAIDEAGRVVQHAGDVTLWITSSSVLMLVLLALIWRLLHRRVVLALTQTTELIVKIASGQLDVQVPPTRCRDEVGDMLGAISVLRDNSVARKAAEDAIREMAYYDRLTGLPNRRLLEDRMQQVLASAQRRQTRVAVMFIDLDKFKQVNDRHGHEAGDWLLSEVAKRMRGVLRESDTAARVGGDEFVVLLPDTNSPQEATLVAEKIRQQLEQPFVNREGRVLEISSSIGVAMYPDQADNPRDLLHCGDEAMYWVKKHGRNAVAVFDTDGPPHAP</sequence>
<dbReference type="EMBL" id="AEGR01000056">
    <property type="protein sequence ID" value="EGI76891.1"/>
    <property type="molecule type" value="Genomic_DNA"/>
</dbReference>
<dbReference type="InterPro" id="IPR003660">
    <property type="entry name" value="HAMP_dom"/>
</dbReference>
<dbReference type="STRING" id="887062.HGR_08964"/>
<dbReference type="InterPro" id="IPR029787">
    <property type="entry name" value="Nucleotide_cyclase"/>
</dbReference>
<dbReference type="Pfam" id="PF00990">
    <property type="entry name" value="GGDEF"/>
    <property type="match status" value="1"/>
</dbReference>
<dbReference type="SUPFAM" id="SSF158472">
    <property type="entry name" value="HAMP domain-like"/>
    <property type="match status" value="1"/>
</dbReference>
<dbReference type="PANTHER" id="PTHR46663">
    <property type="entry name" value="DIGUANYLATE CYCLASE DGCT-RELATED"/>
    <property type="match status" value="1"/>
</dbReference>
<dbReference type="GO" id="GO:0016020">
    <property type="term" value="C:membrane"/>
    <property type="evidence" value="ECO:0007669"/>
    <property type="project" value="InterPro"/>
</dbReference>
<feature type="domain" description="HAMP" evidence="2">
    <location>
        <begin position="344"/>
        <end position="397"/>
    </location>
</feature>
<keyword evidence="1" id="KW-0472">Membrane</keyword>
<proteinExistence type="predicted"/>
<accession>F3KTL2</accession>
<name>F3KTL2_9BURK</name>
<dbReference type="AlphaFoldDB" id="F3KTL2"/>
<dbReference type="InterPro" id="IPR052163">
    <property type="entry name" value="DGC-Regulatory_Protein"/>
</dbReference>
<reference evidence="4 5" key="1">
    <citation type="journal article" date="2011" name="EMBO J.">
        <title>Structural diversity of bacterial flagellar motors.</title>
        <authorList>
            <person name="Chen S."/>
            <person name="Beeby M."/>
            <person name="Murphy G.E."/>
            <person name="Leadbetter J.R."/>
            <person name="Hendrixson D.R."/>
            <person name="Briegel A."/>
            <person name="Li Z."/>
            <person name="Shi J."/>
            <person name="Tocheva E.I."/>
            <person name="Muller A."/>
            <person name="Dobro M.J."/>
            <person name="Jensen G.J."/>
        </authorList>
    </citation>
    <scope>NUCLEOTIDE SEQUENCE [LARGE SCALE GENOMIC DNA]</scope>
    <source>
        <strain evidence="4 5">ATCC 19624</strain>
    </source>
</reference>
<dbReference type="CDD" id="cd01949">
    <property type="entry name" value="GGDEF"/>
    <property type="match status" value="1"/>
</dbReference>
<dbReference type="Proteomes" id="UP000016368">
    <property type="component" value="Unassembled WGS sequence"/>
</dbReference>
<dbReference type="Gene3D" id="6.10.340.10">
    <property type="match status" value="1"/>
</dbReference>
<dbReference type="SMART" id="SM00267">
    <property type="entry name" value="GGDEF"/>
    <property type="match status" value="1"/>
</dbReference>
<dbReference type="FunFam" id="3.30.70.270:FF:000001">
    <property type="entry name" value="Diguanylate cyclase domain protein"/>
    <property type="match status" value="1"/>
</dbReference>
<evidence type="ECO:0000259" key="3">
    <source>
        <dbReference type="PROSITE" id="PS50887"/>
    </source>
</evidence>
<keyword evidence="1" id="KW-0812">Transmembrane</keyword>
<dbReference type="GO" id="GO:0007165">
    <property type="term" value="P:signal transduction"/>
    <property type="evidence" value="ECO:0007669"/>
    <property type="project" value="InterPro"/>
</dbReference>
<dbReference type="Gene3D" id="3.30.70.270">
    <property type="match status" value="1"/>
</dbReference>
<dbReference type="OrthoDB" id="9813903at2"/>
<evidence type="ECO:0000256" key="1">
    <source>
        <dbReference type="SAM" id="Phobius"/>
    </source>
</evidence>